<dbReference type="Gene3D" id="4.10.430.30">
    <property type="match status" value="1"/>
</dbReference>
<dbReference type="Proteomes" id="UP001057498">
    <property type="component" value="Chromosome"/>
</dbReference>
<dbReference type="RefSeq" id="WP_251969904.1">
    <property type="nucleotide sequence ID" value="NZ_AP025730.1"/>
</dbReference>
<evidence type="ECO:0008006" key="3">
    <source>
        <dbReference type="Google" id="ProtNLM"/>
    </source>
</evidence>
<dbReference type="EMBL" id="AP025730">
    <property type="protein sequence ID" value="BDI06651.1"/>
    <property type="molecule type" value="Genomic_DNA"/>
</dbReference>
<evidence type="ECO:0000313" key="2">
    <source>
        <dbReference type="Proteomes" id="UP001057498"/>
    </source>
</evidence>
<name>A0ABN6PN61_9BURK</name>
<proteinExistence type="predicted"/>
<evidence type="ECO:0000313" key="1">
    <source>
        <dbReference type="EMBL" id="BDI06651.1"/>
    </source>
</evidence>
<reference evidence="1" key="1">
    <citation type="submission" date="2022-04" db="EMBL/GenBank/DDBJ databases">
        <title>Whole genome sequence of Sphaerotilus sp. FB-5.</title>
        <authorList>
            <person name="Takeda M."/>
            <person name="Narihara S."/>
            <person name="Akimoto M."/>
            <person name="Akimoto R."/>
            <person name="Nishiyashiki S."/>
            <person name="Murakami T."/>
        </authorList>
    </citation>
    <scope>NUCLEOTIDE SEQUENCE</scope>
    <source>
        <strain evidence="1">FB-5</strain>
    </source>
</reference>
<keyword evidence="2" id="KW-1185">Reference proteome</keyword>
<sequence>MKNQDLVSIEDPEKLVAIRKIRRLMDFWQISLHELRGKPTVMPLAKAAPVLRYRHPVSGLTWDGEGGQPDWLRAALLREGYTVDELRRAAQPDGEASTVSV</sequence>
<organism evidence="1 2">
    <name type="scientific">Sphaerotilus microaerophilus</name>
    <dbReference type="NCBI Taxonomy" id="2914710"/>
    <lineage>
        <taxon>Bacteria</taxon>
        <taxon>Pseudomonadati</taxon>
        <taxon>Pseudomonadota</taxon>
        <taxon>Betaproteobacteria</taxon>
        <taxon>Burkholderiales</taxon>
        <taxon>Sphaerotilaceae</taxon>
        <taxon>Sphaerotilus</taxon>
    </lineage>
</organism>
<protein>
    <recommendedName>
        <fullName evidence="3">H-NS histone family protein</fullName>
    </recommendedName>
</protein>
<gene>
    <name evidence="1" type="ORF">CATMQ487_36210</name>
</gene>
<accession>A0ABN6PN61</accession>
<dbReference type="SUPFAM" id="SSF81273">
    <property type="entry name" value="H-NS histone-like proteins"/>
    <property type="match status" value="1"/>
</dbReference>